<dbReference type="Pfam" id="PF04371">
    <property type="entry name" value="PAD_porph"/>
    <property type="match status" value="1"/>
</dbReference>
<proteinExistence type="predicted"/>
<sequence>MSPDSPSAEPVSRELTSPVPEGFRCPGEFEGHVRCWMCWPAKPDLWGAHLDAARDAYAAVARAIRGFEPVTMVARPEDVADAAARCGGDIDIWAYPITDSWARDSGPTFVVDDEGTSLAVDWIFDGWGGKAGDVSADDALAGAIAARVGATAVRAPLVMEGGALCSDGEGTLLVTEQCLLSPNRNPHLDRASIERHLQALLRVETVLWLPYGLAEDTDTDGHVDNVACFVRPGVVMAVEPPHDCDHPDHARLSANMAALMAQTDALGRQIEVLSVPYVPATVGPDGRPLSRSYVNFYIADGGIVMPGFGLETDRVARDAVREAFPYHDVVMLPEGAVIARGGGNIHCITLQQPQPKPVPGCGGG</sequence>
<reference evidence="2 3" key="1">
    <citation type="submission" date="2019-09" db="EMBL/GenBank/DDBJ databases">
        <title>Genome sequence of Roseospira marina, one of the more divergent members of the non-sulfur purple photosynthetic bacterial family, the Rhodospirillaceae.</title>
        <authorList>
            <person name="Meyer T."/>
            <person name="Kyndt J."/>
        </authorList>
    </citation>
    <scope>NUCLEOTIDE SEQUENCE [LARGE SCALE GENOMIC DNA]</scope>
    <source>
        <strain evidence="2 3">DSM 15113</strain>
    </source>
</reference>
<dbReference type="GO" id="GO:0009446">
    <property type="term" value="P:putrescine biosynthetic process"/>
    <property type="evidence" value="ECO:0007669"/>
    <property type="project" value="InterPro"/>
</dbReference>
<dbReference type="EMBL" id="VWPJ01000002">
    <property type="protein sequence ID" value="KAA5606963.1"/>
    <property type="molecule type" value="Genomic_DNA"/>
</dbReference>
<dbReference type="OrthoDB" id="9808013at2"/>
<accession>A0A5M6IFF9</accession>
<evidence type="ECO:0000313" key="2">
    <source>
        <dbReference type="EMBL" id="KAA5606963.1"/>
    </source>
</evidence>
<protein>
    <submittedName>
        <fullName evidence="2">Agmatine deiminase family protein</fullName>
    </submittedName>
</protein>
<name>A0A5M6IFF9_9PROT</name>
<evidence type="ECO:0000313" key="3">
    <source>
        <dbReference type="Proteomes" id="UP000324065"/>
    </source>
</evidence>
<organism evidence="2 3">
    <name type="scientific">Roseospira marina</name>
    <dbReference type="NCBI Taxonomy" id="140057"/>
    <lineage>
        <taxon>Bacteria</taxon>
        <taxon>Pseudomonadati</taxon>
        <taxon>Pseudomonadota</taxon>
        <taxon>Alphaproteobacteria</taxon>
        <taxon>Rhodospirillales</taxon>
        <taxon>Rhodospirillaceae</taxon>
        <taxon>Roseospira</taxon>
    </lineage>
</organism>
<dbReference type="Proteomes" id="UP000324065">
    <property type="component" value="Unassembled WGS sequence"/>
</dbReference>
<keyword evidence="1" id="KW-0378">Hydrolase</keyword>
<dbReference type="PANTHER" id="PTHR31377:SF0">
    <property type="entry name" value="AGMATINE DEIMINASE-RELATED"/>
    <property type="match status" value="1"/>
</dbReference>
<dbReference type="GO" id="GO:0004668">
    <property type="term" value="F:protein-arginine deiminase activity"/>
    <property type="evidence" value="ECO:0007669"/>
    <property type="project" value="InterPro"/>
</dbReference>
<evidence type="ECO:0000256" key="1">
    <source>
        <dbReference type="ARBA" id="ARBA00022801"/>
    </source>
</evidence>
<comment type="caution">
    <text evidence="2">The sequence shown here is derived from an EMBL/GenBank/DDBJ whole genome shotgun (WGS) entry which is preliminary data.</text>
</comment>
<gene>
    <name evidence="2" type="ORF">F1188_03365</name>
</gene>
<dbReference type="RefSeq" id="WP_150060974.1">
    <property type="nucleotide sequence ID" value="NZ_JACHII010000003.1"/>
</dbReference>
<dbReference type="PANTHER" id="PTHR31377">
    <property type="entry name" value="AGMATINE DEIMINASE-RELATED"/>
    <property type="match status" value="1"/>
</dbReference>
<dbReference type="Gene3D" id="3.75.10.10">
    <property type="entry name" value="L-arginine/glycine Amidinotransferase, Chain A"/>
    <property type="match status" value="1"/>
</dbReference>
<dbReference type="GO" id="GO:0047632">
    <property type="term" value="F:agmatine deiminase activity"/>
    <property type="evidence" value="ECO:0007669"/>
    <property type="project" value="TreeGrafter"/>
</dbReference>
<keyword evidence="3" id="KW-1185">Reference proteome</keyword>
<dbReference type="AlphaFoldDB" id="A0A5M6IFF9"/>
<dbReference type="SUPFAM" id="SSF55909">
    <property type="entry name" value="Pentein"/>
    <property type="match status" value="1"/>
</dbReference>
<dbReference type="InterPro" id="IPR007466">
    <property type="entry name" value="Peptidyl-Arg-deiminase_porph"/>
</dbReference>